<sequence length="198" mass="21392">MEKTAVQKLAGVLKILVTITFVCNLIVLPLVPVLVSVAGCQIPLPELLGNLTAEPPLPGDDWPYFSPGLQMFLVVVGAWTENFAFTFVLTLFLLFCGICTAVILWQGRRVLGTILTGAPFRAENGVSLRRAAVCCFLIAAAALARVVWGLFYYGSVAPLLTYNALFVPIFILGGLLCLVMSALFRQAAELKAENDLTI</sequence>
<name>A0A174R3W7_FLAPL</name>
<dbReference type="Proteomes" id="UP000434475">
    <property type="component" value="Unassembled WGS sequence"/>
</dbReference>
<accession>A0A174R3W7</accession>
<reference evidence="1 2" key="1">
    <citation type="journal article" date="2019" name="Nat. Med.">
        <title>A library of human gut bacterial isolates paired with longitudinal multiomics data enables mechanistic microbiome research.</title>
        <authorList>
            <person name="Poyet M."/>
            <person name="Groussin M."/>
            <person name="Gibbons S.M."/>
            <person name="Avila-Pacheco J."/>
            <person name="Jiang X."/>
            <person name="Kearney S.M."/>
            <person name="Perrotta A.R."/>
            <person name="Berdy B."/>
            <person name="Zhao S."/>
            <person name="Lieberman T.D."/>
            <person name="Swanson P.K."/>
            <person name="Smith M."/>
            <person name="Roesemann S."/>
            <person name="Alexander J.E."/>
            <person name="Rich S.A."/>
            <person name="Livny J."/>
            <person name="Vlamakis H."/>
            <person name="Clish C."/>
            <person name="Bullock K."/>
            <person name="Deik A."/>
            <person name="Scott J."/>
            <person name="Pierce K.A."/>
            <person name="Xavier R.J."/>
            <person name="Alm E.J."/>
        </authorList>
    </citation>
    <scope>NUCLEOTIDE SEQUENCE [LARGE SCALE GENOMIC DNA]</scope>
    <source>
        <strain evidence="1 2">BIOML-A2</strain>
    </source>
</reference>
<dbReference type="RefSeq" id="WP_009259215.1">
    <property type="nucleotide sequence ID" value="NZ_CACRUB010000028.1"/>
</dbReference>
<dbReference type="InterPro" id="IPR021354">
    <property type="entry name" value="DUF2975"/>
</dbReference>
<evidence type="ECO:0000313" key="2">
    <source>
        <dbReference type="Proteomes" id="UP000434475"/>
    </source>
</evidence>
<dbReference type="EMBL" id="WKPR01000010">
    <property type="protein sequence ID" value="MSB20075.1"/>
    <property type="molecule type" value="Genomic_DNA"/>
</dbReference>
<proteinExistence type="predicted"/>
<protein>
    <submittedName>
        <fullName evidence="1">DUF2975 domain-containing protein</fullName>
    </submittedName>
</protein>
<organism evidence="1 2">
    <name type="scientific">Flavonifractor plautii</name>
    <name type="common">Fusobacterium plautii</name>
    <dbReference type="NCBI Taxonomy" id="292800"/>
    <lineage>
        <taxon>Bacteria</taxon>
        <taxon>Bacillati</taxon>
        <taxon>Bacillota</taxon>
        <taxon>Clostridia</taxon>
        <taxon>Eubacteriales</taxon>
        <taxon>Oscillospiraceae</taxon>
        <taxon>Flavonifractor</taxon>
    </lineage>
</organism>
<comment type="caution">
    <text evidence="1">The sequence shown here is derived from an EMBL/GenBank/DDBJ whole genome shotgun (WGS) entry which is preliminary data.</text>
</comment>
<dbReference type="AlphaFoldDB" id="A0A174R3W7"/>
<evidence type="ECO:0000313" key="1">
    <source>
        <dbReference type="EMBL" id="MSB20075.1"/>
    </source>
</evidence>
<dbReference type="Pfam" id="PF11188">
    <property type="entry name" value="DUF2975"/>
    <property type="match status" value="1"/>
</dbReference>
<gene>
    <name evidence="1" type="ORF">GKE97_11160</name>
</gene>